<dbReference type="InterPro" id="IPR038610">
    <property type="entry name" value="FliK-like_C_sf"/>
</dbReference>
<feature type="compositionally biased region" description="Basic and acidic residues" evidence="1">
    <location>
        <begin position="84"/>
        <end position="94"/>
    </location>
</feature>
<gene>
    <name evidence="3" type="ORF">EDD66_102422</name>
</gene>
<evidence type="ECO:0000256" key="1">
    <source>
        <dbReference type="SAM" id="MobiDB-lite"/>
    </source>
</evidence>
<name>A0A3N1Y0J5_9FIRM</name>
<dbReference type="Proteomes" id="UP000273083">
    <property type="component" value="Unassembled WGS sequence"/>
</dbReference>
<dbReference type="CDD" id="cd17470">
    <property type="entry name" value="T3SS_Flik_C"/>
    <property type="match status" value="1"/>
</dbReference>
<feature type="compositionally biased region" description="Polar residues" evidence="1">
    <location>
        <begin position="65"/>
        <end position="77"/>
    </location>
</feature>
<feature type="region of interest" description="Disordered" evidence="1">
    <location>
        <begin position="1"/>
        <end position="29"/>
    </location>
</feature>
<evidence type="ECO:0000259" key="2">
    <source>
        <dbReference type="Pfam" id="PF02120"/>
    </source>
</evidence>
<feature type="compositionally biased region" description="Basic and acidic residues" evidence="1">
    <location>
        <begin position="436"/>
        <end position="455"/>
    </location>
</feature>
<feature type="compositionally biased region" description="Basic and acidic residues" evidence="1">
    <location>
        <begin position="255"/>
        <end position="267"/>
    </location>
</feature>
<dbReference type="Pfam" id="PF02120">
    <property type="entry name" value="Flg_hook"/>
    <property type="match status" value="1"/>
</dbReference>
<feature type="compositionally biased region" description="Polar residues" evidence="1">
    <location>
        <begin position="268"/>
        <end position="278"/>
    </location>
</feature>
<accession>A0A3N1Y0J5</accession>
<feature type="compositionally biased region" description="Polar residues" evidence="1">
    <location>
        <begin position="1"/>
        <end position="14"/>
    </location>
</feature>
<keyword evidence="3" id="KW-0966">Cell projection</keyword>
<keyword evidence="3" id="KW-0282">Flagellum</keyword>
<evidence type="ECO:0000313" key="3">
    <source>
        <dbReference type="EMBL" id="ROR30767.1"/>
    </source>
</evidence>
<dbReference type="AlphaFoldDB" id="A0A3N1Y0J5"/>
<proteinExistence type="predicted"/>
<feature type="compositionally biased region" description="Polar residues" evidence="1">
    <location>
        <begin position="291"/>
        <end position="311"/>
    </location>
</feature>
<keyword evidence="3" id="KW-0969">Cilium</keyword>
<feature type="compositionally biased region" description="Basic and acidic residues" evidence="1">
    <location>
        <begin position="280"/>
        <end position="290"/>
    </location>
</feature>
<dbReference type="Gene3D" id="3.30.750.140">
    <property type="match status" value="1"/>
</dbReference>
<dbReference type="EMBL" id="RJVG01000002">
    <property type="protein sequence ID" value="ROR30767.1"/>
    <property type="molecule type" value="Genomic_DNA"/>
</dbReference>
<feature type="region of interest" description="Disordered" evidence="1">
    <location>
        <begin position="255"/>
        <end position="311"/>
    </location>
</feature>
<feature type="region of interest" description="Disordered" evidence="1">
    <location>
        <begin position="53"/>
        <end position="94"/>
    </location>
</feature>
<keyword evidence="4" id="KW-1185">Reference proteome</keyword>
<feature type="compositionally biased region" description="Low complexity" evidence="1">
    <location>
        <begin position="15"/>
        <end position="28"/>
    </location>
</feature>
<dbReference type="InterPro" id="IPR021136">
    <property type="entry name" value="Flagellar_hook_control-like_C"/>
</dbReference>
<feature type="region of interest" description="Disordered" evidence="1">
    <location>
        <begin position="435"/>
        <end position="456"/>
    </location>
</feature>
<protein>
    <submittedName>
        <fullName evidence="3">Flagellar hook-length control protein FliK</fullName>
    </submittedName>
</protein>
<comment type="caution">
    <text evidence="3">The sequence shown here is derived from an EMBL/GenBank/DDBJ whole genome shotgun (WGS) entry which is preliminary data.</text>
</comment>
<reference evidence="3 4" key="1">
    <citation type="submission" date="2018-11" db="EMBL/GenBank/DDBJ databases">
        <title>Genomic Encyclopedia of Type Strains, Phase IV (KMG-IV): sequencing the most valuable type-strain genomes for metagenomic binning, comparative biology and taxonomic classification.</title>
        <authorList>
            <person name="Goeker M."/>
        </authorList>
    </citation>
    <scope>NUCLEOTIDE SEQUENCE [LARGE SCALE GENOMIC DNA]</scope>
    <source>
        <strain evidence="3 4">DSM 26537</strain>
    </source>
</reference>
<feature type="compositionally biased region" description="Basic and acidic residues" evidence="1">
    <location>
        <begin position="53"/>
        <end position="63"/>
    </location>
</feature>
<evidence type="ECO:0000313" key="4">
    <source>
        <dbReference type="Proteomes" id="UP000273083"/>
    </source>
</evidence>
<sequence length="483" mass="53229">MTAQTITSGGVNILSSTNSGNTLNSKNTPVDSDFSKYLNGNLNSDYQNVSTRADQKANSKKTVDVNASQTGKKNQVADSAISPKDTKKVSDANEEKDIKSTIIDESSKEISALSEKIESIVKESLNISEEELNQIMSTLGLTMIDLLNADNLKNLVLTASGETDITAVLTNENLLNQLMNLSGEMNQLNIQDFGITEEELQYLLGKNSDKSTLEYSTSETEISKDNNIADQVTKDMPVDGTEPESLEQEIKFTVHKEVNGNDAKENQKVYQSQEQNPDMENVKVSDDDNRNSGNETMNGNGQEKNKDTSVASKTDQFINNLTFTTIRNDGVNQEIVEVTQMRDIVNQIVREIRINIKPDATGMELHLNPENLGKVNLSVTTKEGVLTAQFTVQNAVAKEAIESQIQILKENLNNQGVKVESIDVTVSNFTFSESNETFKEGQEQKQSKRPLKLDGFDESNDLSIDDSITTEMLMNGSTVSYTA</sequence>
<feature type="domain" description="Flagellar hook-length control protein-like C-terminal" evidence="2">
    <location>
        <begin position="355"/>
        <end position="427"/>
    </location>
</feature>
<dbReference type="OrthoDB" id="1780022at2"/>
<dbReference type="RefSeq" id="WP_123608448.1">
    <property type="nucleotide sequence ID" value="NZ_RJVG01000002.1"/>
</dbReference>
<organism evidence="3 4">
    <name type="scientific">Mobilisporobacter senegalensis</name>
    <dbReference type="NCBI Taxonomy" id="1329262"/>
    <lineage>
        <taxon>Bacteria</taxon>
        <taxon>Bacillati</taxon>
        <taxon>Bacillota</taxon>
        <taxon>Clostridia</taxon>
        <taxon>Lachnospirales</taxon>
        <taxon>Lachnospiraceae</taxon>
        <taxon>Mobilisporobacter</taxon>
    </lineage>
</organism>